<organism evidence="2 3">
    <name type="scientific">Georgenia halophila</name>
    <dbReference type="NCBI Taxonomy" id="620889"/>
    <lineage>
        <taxon>Bacteria</taxon>
        <taxon>Bacillati</taxon>
        <taxon>Actinomycetota</taxon>
        <taxon>Actinomycetes</taxon>
        <taxon>Micrococcales</taxon>
        <taxon>Bogoriellaceae</taxon>
        <taxon>Georgenia</taxon>
    </lineage>
</organism>
<sequence>MSTPAAASDEPVPAREVIELSDGIVAHLVTHDDGWSLEIDGVRQSHIGRPGAPPTLAAARWMLAALGNDGPQTCAHLGGGMLTVPRAIAERRPDSRQVVIELEPALAELARTRFDLHLGIDVQIGDARAWLDAGTANELDAVLIDVFAGGRIPPAFTSMECFAAARAALSDTGLLIVNSVAGPELEFTRRELATVRAVFEHVAMIVQGSALHGVRFGNATLIGSAAPLSTDGIRAALADDSSRGALVTDLDRIIDGAEPVRDADQLWSPVPRLPKIDEALRLLETTRAALPRKRRRDDDGGTPAGKSC</sequence>
<dbReference type="Gene3D" id="3.40.50.150">
    <property type="entry name" value="Vaccinia Virus protein VP39"/>
    <property type="match status" value="1"/>
</dbReference>
<dbReference type="NCBIfam" id="NF037959">
    <property type="entry name" value="MFS_SpdSyn"/>
    <property type="match status" value="1"/>
</dbReference>
<dbReference type="PANTHER" id="PTHR43317:SF1">
    <property type="entry name" value="THERMOSPERMINE SYNTHASE ACAULIS5"/>
    <property type="match status" value="1"/>
</dbReference>
<protein>
    <submittedName>
        <fullName evidence="2">Fused MFS/spermidine synthase</fullName>
    </submittedName>
</protein>
<comment type="caution">
    <text evidence="2">The sequence shown here is derived from an EMBL/GenBank/DDBJ whole genome shotgun (WGS) entry which is preliminary data.</text>
</comment>
<evidence type="ECO:0000313" key="3">
    <source>
        <dbReference type="Proteomes" id="UP001500622"/>
    </source>
</evidence>
<dbReference type="InterPro" id="IPR029063">
    <property type="entry name" value="SAM-dependent_MTases_sf"/>
</dbReference>
<reference evidence="3" key="1">
    <citation type="journal article" date="2019" name="Int. J. Syst. Evol. Microbiol.">
        <title>The Global Catalogue of Microorganisms (GCM) 10K type strain sequencing project: providing services to taxonomists for standard genome sequencing and annotation.</title>
        <authorList>
            <consortium name="The Broad Institute Genomics Platform"/>
            <consortium name="The Broad Institute Genome Sequencing Center for Infectious Disease"/>
            <person name="Wu L."/>
            <person name="Ma J."/>
        </authorList>
    </citation>
    <scope>NUCLEOTIDE SEQUENCE [LARGE SCALE GENOMIC DNA]</scope>
    <source>
        <strain evidence="3">JCM 17810</strain>
    </source>
</reference>
<keyword evidence="1" id="KW-0620">Polyamine biosynthesis</keyword>
<dbReference type="RefSeq" id="WP_345217238.1">
    <property type="nucleotide sequence ID" value="NZ_BAABGN010000012.1"/>
</dbReference>
<dbReference type="PANTHER" id="PTHR43317">
    <property type="entry name" value="THERMOSPERMINE SYNTHASE ACAULIS5"/>
    <property type="match status" value="1"/>
</dbReference>
<dbReference type="EMBL" id="BAABGN010000012">
    <property type="protein sequence ID" value="GAA4429394.1"/>
    <property type="molecule type" value="Genomic_DNA"/>
</dbReference>
<dbReference type="SUPFAM" id="SSF53335">
    <property type="entry name" value="S-adenosyl-L-methionine-dependent methyltransferases"/>
    <property type="match status" value="1"/>
</dbReference>
<evidence type="ECO:0000313" key="2">
    <source>
        <dbReference type="EMBL" id="GAA4429394.1"/>
    </source>
</evidence>
<dbReference type="Proteomes" id="UP001500622">
    <property type="component" value="Unassembled WGS sequence"/>
</dbReference>
<gene>
    <name evidence="2" type="ORF">GCM10023169_31710</name>
</gene>
<accession>A0ABP8LIC1</accession>
<evidence type="ECO:0000256" key="1">
    <source>
        <dbReference type="ARBA" id="ARBA00023115"/>
    </source>
</evidence>
<keyword evidence="3" id="KW-1185">Reference proteome</keyword>
<name>A0ABP8LIC1_9MICO</name>
<proteinExistence type="predicted"/>